<evidence type="ECO:0000313" key="1">
    <source>
        <dbReference type="EMBL" id="MPC38929.1"/>
    </source>
</evidence>
<protein>
    <submittedName>
        <fullName evidence="1">Uncharacterized protein</fullName>
    </submittedName>
</protein>
<gene>
    <name evidence="1" type="ORF">E2C01_032447</name>
</gene>
<reference evidence="1 2" key="1">
    <citation type="submission" date="2019-05" db="EMBL/GenBank/DDBJ databases">
        <title>Another draft genome of Portunus trituberculatus and its Hox gene families provides insights of decapod evolution.</title>
        <authorList>
            <person name="Jeong J.-H."/>
            <person name="Song I."/>
            <person name="Kim S."/>
            <person name="Choi T."/>
            <person name="Kim D."/>
            <person name="Ryu S."/>
            <person name="Kim W."/>
        </authorList>
    </citation>
    <scope>NUCLEOTIDE SEQUENCE [LARGE SCALE GENOMIC DNA]</scope>
    <source>
        <tissue evidence="1">Muscle</tissue>
    </source>
</reference>
<keyword evidence="2" id="KW-1185">Reference proteome</keyword>
<accession>A0A5B7F126</accession>
<dbReference type="EMBL" id="VSRR010004212">
    <property type="protein sequence ID" value="MPC38929.1"/>
    <property type="molecule type" value="Genomic_DNA"/>
</dbReference>
<dbReference type="AlphaFoldDB" id="A0A5B7F126"/>
<proteinExistence type="predicted"/>
<name>A0A5B7F126_PORTR</name>
<evidence type="ECO:0000313" key="2">
    <source>
        <dbReference type="Proteomes" id="UP000324222"/>
    </source>
</evidence>
<organism evidence="1 2">
    <name type="scientific">Portunus trituberculatus</name>
    <name type="common">Swimming crab</name>
    <name type="synonym">Neptunus trituberculatus</name>
    <dbReference type="NCBI Taxonomy" id="210409"/>
    <lineage>
        <taxon>Eukaryota</taxon>
        <taxon>Metazoa</taxon>
        <taxon>Ecdysozoa</taxon>
        <taxon>Arthropoda</taxon>
        <taxon>Crustacea</taxon>
        <taxon>Multicrustacea</taxon>
        <taxon>Malacostraca</taxon>
        <taxon>Eumalacostraca</taxon>
        <taxon>Eucarida</taxon>
        <taxon>Decapoda</taxon>
        <taxon>Pleocyemata</taxon>
        <taxon>Brachyura</taxon>
        <taxon>Eubrachyura</taxon>
        <taxon>Portunoidea</taxon>
        <taxon>Portunidae</taxon>
        <taxon>Portuninae</taxon>
        <taxon>Portunus</taxon>
    </lineage>
</organism>
<dbReference type="Proteomes" id="UP000324222">
    <property type="component" value="Unassembled WGS sequence"/>
</dbReference>
<sequence length="86" mass="8972">MSGQRSSGALNGSGRYKGQVFTTTVSISPSHNSAPKLIFSPGLTFGVKGETLRVYGSVGADTCTPTRVHRATKVAPSLLSLLGYSR</sequence>
<comment type="caution">
    <text evidence="1">The sequence shown here is derived from an EMBL/GenBank/DDBJ whole genome shotgun (WGS) entry which is preliminary data.</text>
</comment>